<dbReference type="PANTHER" id="PTHR35560:SF3">
    <property type="entry name" value="PEPTIDASE S9 PROLYL OLIGOPEPTIDASE CATALYTIC DOMAIN-CONTAINING PROTEIN"/>
    <property type="match status" value="1"/>
</dbReference>
<dbReference type="InterPro" id="IPR029058">
    <property type="entry name" value="AB_hydrolase_fold"/>
</dbReference>
<proteinExistence type="predicted"/>
<dbReference type="Gene3D" id="3.40.50.1820">
    <property type="entry name" value="alpha/beta hydrolase"/>
    <property type="match status" value="1"/>
</dbReference>
<reference evidence="1 2" key="1">
    <citation type="submission" date="2016-11" db="EMBL/GenBank/DDBJ databases">
        <authorList>
            <person name="Jaros S."/>
            <person name="Januszkiewicz K."/>
            <person name="Wedrychowicz H."/>
        </authorList>
    </citation>
    <scope>NUCLEOTIDE SEQUENCE [LARGE SCALE GENOMIC DNA]</scope>
    <source>
        <strain evidence="1 2">GAS95</strain>
    </source>
</reference>
<sequence>MRKLCERRQSRWVAAGGWTALRLLAAAVLVVSGVGHAFAAPIAPGDAQQIASVDGVELPVFTYRPSGCEPRLLLLVFHGVGRDGGPYRDHARPLADRVCAIVVAPQFDRKRFPRDEYQYGGVTSAASAAGSSLARRTVDLIPALVSWAQDAAGQAGMPYVLLGHSAGAQFVDRVAAYAPVPAVRVVIANPSTWVLPDTATAVPFGFGGPGTDEVAQKALRAYLAEPLTVLLGQEDTRKRWLAQGPQAEAQGDNRYVRGTRAFHAAEELAKRNGWVFGWKLIEVPGVGHDAAAMFGSPQAVEALGLGGGR</sequence>
<evidence type="ECO:0008006" key="3">
    <source>
        <dbReference type="Google" id="ProtNLM"/>
    </source>
</evidence>
<dbReference type="EMBL" id="FSRU01000002">
    <property type="protein sequence ID" value="SIO62395.1"/>
    <property type="molecule type" value="Genomic_DNA"/>
</dbReference>
<evidence type="ECO:0000313" key="2">
    <source>
        <dbReference type="Proteomes" id="UP000185151"/>
    </source>
</evidence>
<protein>
    <recommendedName>
        <fullName evidence="3">Alpha/beta hydrolase family protein</fullName>
    </recommendedName>
</protein>
<name>A0A1N6L0X6_9BURK</name>
<gene>
    <name evidence="1" type="ORF">SAMN05444165_5524</name>
</gene>
<keyword evidence="2" id="KW-1185">Reference proteome</keyword>
<dbReference type="Proteomes" id="UP000185151">
    <property type="component" value="Unassembled WGS sequence"/>
</dbReference>
<evidence type="ECO:0000313" key="1">
    <source>
        <dbReference type="EMBL" id="SIO62395.1"/>
    </source>
</evidence>
<organism evidence="1 2">
    <name type="scientific">Paraburkholderia phenazinium</name>
    <dbReference type="NCBI Taxonomy" id="60549"/>
    <lineage>
        <taxon>Bacteria</taxon>
        <taxon>Pseudomonadati</taxon>
        <taxon>Pseudomonadota</taxon>
        <taxon>Betaproteobacteria</taxon>
        <taxon>Burkholderiales</taxon>
        <taxon>Burkholderiaceae</taxon>
        <taxon>Paraburkholderia</taxon>
    </lineage>
</organism>
<dbReference type="PANTHER" id="PTHR35560">
    <property type="entry name" value="BLL0132 PROTEIN"/>
    <property type="match status" value="1"/>
</dbReference>
<dbReference type="AlphaFoldDB" id="A0A1N6L0X6"/>
<dbReference type="SUPFAM" id="SSF53474">
    <property type="entry name" value="alpha/beta-Hydrolases"/>
    <property type="match status" value="1"/>
</dbReference>
<accession>A0A1N6L0X6</accession>